<reference evidence="1 2" key="1">
    <citation type="submission" date="2015-06" db="EMBL/GenBank/DDBJ databases">
        <authorList>
            <person name="Zeng Y."/>
            <person name="Huang Y."/>
        </authorList>
    </citation>
    <scope>NUCLEOTIDE SEQUENCE [LARGE SCALE GENOMIC DNA]</scope>
    <source>
        <strain evidence="1 2">PQ-2</strain>
    </source>
</reference>
<dbReference type="AlphaFoldDB" id="A0A0G3XDU6"/>
<dbReference type="EMBL" id="CP011770">
    <property type="protein sequence ID" value="AKM09715.1"/>
    <property type="molecule type" value="Genomic_DNA"/>
</dbReference>
<dbReference type="STRING" id="1348774.AB433_06545"/>
<organism evidence="1 2">
    <name type="scientific">Croceicoccus naphthovorans</name>
    <dbReference type="NCBI Taxonomy" id="1348774"/>
    <lineage>
        <taxon>Bacteria</taxon>
        <taxon>Pseudomonadati</taxon>
        <taxon>Pseudomonadota</taxon>
        <taxon>Alphaproteobacteria</taxon>
        <taxon>Sphingomonadales</taxon>
        <taxon>Erythrobacteraceae</taxon>
        <taxon>Croceicoccus</taxon>
    </lineage>
</organism>
<dbReference type="PATRIC" id="fig|1348774.3.peg.1368"/>
<protein>
    <submittedName>
        <fullName evidence="1">Uncharacterized protein</fullName>
    </submittedName>
</protein>
<sequence>MTGRIVSLAAFRAGISTDGQRLVDQVRLADYEFQMRAVHREMEILAEKLSWKDRVAIAKAMRTRRWEIFQSKHDPE</sequence>
<name>A0A0G3XDU6_9SPHN</name>
<proteinExistence type="predicted"/>
<accession>A0A0G3XDU6</accession>
<dbReference type="Proteomes" id="UP000035287">
    <property type="component" value="Chromosome"/>
</dbReference>
<dbReference type="RefSeq" id="WP_047820401.1">
    <property type="nucleotide sequence ID" value="NZ_CP011770.1"/>
</dbReference>
<dbReference type="KEGG" id="cna:AB433_06545"/>
<gene>
    <name evidence="1" type="ORF">AB433_06545</name>
</gene>
<evidence type="ECO:0000313" key="2">
    <source>
        <dbReference type="Proteomes" id="UP000035287"/>
    </source>
</evidence>
<evidence type="ECO:0000313" key="1">
    <source>
        <dbReference type="EMBL" id="AKM09715.1"/>
    </source>
</evidence>
<keyword evidence="2" id="KW-1185">Reference proteome</keyword>